<gene>
    <name evidence="1" type="ORF">QG37_02920</name>
</gene>
<accession>A0A0L0P0S8</accession>
<comment type="caution">
    <text evidence="1">The sequence shown here is derived from an EMBL/GenBank/DDBJ whole genome shotgun (WGS) entry which is preliminary data.</text>
</comment>
<sequence length="64" mass="7083">MVAVAVTKALKGLPWRPQVEVLEKSFMMGTVMEEKIREKRRGHGAAGGWGIYTWEVLGSLGLLL</sequence>
<evidence type="ECO:0000313" key="2">
    <source>
        <dbReference type="Proteomes" id="UP000037122"/>
    </source>
</evidence>
<dbReference type="Proteomes" id="UP000037122">
    <property type="component" value="Unassembled WGS sequence"/>
</dbReference>
<evidence type="ECO:0000313" key="1">
    <source>
        <dbReference type="EMBL" id="KND99981.1"/>
    </source>
</evidence>
<dbReference type="AlphaFoldDB" id="A0A0L0P0S8"/>
<organism evidence="1 2">
    <name type="scientific">Candidozyma auris</name>
    <name type="common">Yeast</name>
    <name type="synonym">Candida auris</name>
    <dbReference type="NCBI Taxonomy" id="498019"/>
    <lineage>
        <taxon>Eukaryota</taxon>
        <taxon>Fungi</taxon>
        <taxon>Dikarya</taxon>
        <taxon>Ascomycota</taxon>
        <taxon>Saccharomycotina</taxon>
        <taxon>Pichiomycetes</taxon>
        <taxon>Metschnikowiaceae</taxon>
        <taxon>Candidozyma</taxon>
    </lineage>
</organism>
<dbReference type="EMBL" id="LGST01000020">
    <property type="protein sequence ID" value="KND99981.1"/>
    <property type="molecule type" value="Genomic_DNA"/>
</dbReference>
<proteinExistence type="predicted"/>
<name>A0A0L0P0S8_CANAR</name>
<protein>
    <submittedName>
        <fullName evidence="1">Uncharacterized protein</fullName>
    </submittedName>
</protein>
<dbReference type="VEuPathDB" id="FungiDB:QG37_02920"/>
<reference evidence="2" key="1">
    <citation type="journal article" date="2015" name="BMC Genomics">
        <title>Draft genome of a commonly misdiagnosed multidrug resistant pathogen Candida auris.</title>
        <authorList>
            <person name="Chatterjee S."/>
            <person name="Alampalli S.V."/>
            <person name="Nageshan R.K."/>
            <person name="Chettiar S.T."/>
            <person name="Joshi S."/>
            <person name="Tatu U.S."/>
        </authorList>
    </citation>
    <scope>NUCLEOTIDE SEQUENCE [LARGE SCALE GENOMIC DNA]</scope>
    <source>
        <strain evidence="2">6684</strain>
    </source>
</reference>